<evidence type="ECO:0000313" key="2">
    <source>
        <dbReference type="Proteomes" id="UP000094570"/>
    </source>
</evidence>
<dbReference type="RefSeq" id="WP_069292639.1">
    <property type="nucleotide sequence ID" value="NZ_CP140110.1"/>
</dbReference>
<reference evidence="2" key="1">
    <citation type="submission" date="2016-04" db="EMBL/GenBank/DDBJ databases">
        <title>The genome sequence project of a novel Fervidobacterium isolate from a hot spring in Thailand.</title>
        <authorList>
            <person name="Gonzalez J.M."/>
            <person name="Cuecas A."/>
            <person name="Kanoksilapatham W."/>
        </authorList>
    </citation>
    <scope>NUCLEOTIDE SEQUENCE [LARGE SCALE GENOMIC DNA]</scope>
    <source>
        <strain evidence="2">FC2004</strain>
    </source>
</reference>
<accession>A0A1E3G3M2</accession>
<dbReference type="EMBL" id="LWAF01000003">
    <property type="protein sequence ID" value="ODN30799.1"/>
    <property type="molecule type" value="Genomic_DNA"/>
</dbReference>
<evidence type="ECO:0008006" key="3">
    <source>
        <dbReference type="Google" id="ProtNLM"/>
    </source>
</evidence>
<name>A0A1E3G3M2_9BACT</name>
<dbReference type="InterPro" id="IPR013783">
    <property type="entry name" value="Ig-like_fold"/>
</dbReference>
<gene>
    <name evidence="1" type="ORF">A4H02_02695</name>
</gene>
<dbReference type="SUPFAM" id="SSF49265">
    <property type="entry name" value="Fibronectin type III"/>
    <property type="match status" value="1"/>
</dbReference>
<comment type="caution">
    <text evidence="1">The sequence shown here is derived from an EMBL/GenBank/DDBJ whole genome shotgun (WGS) entry which is preliminary data.</text>
</comment>
<keyword evidence="2" id="KW-1185">Reference proteome</keyword>
<dbReference type="AlphaFoldDB" id="A0A1E3G3M2"/>
<organism evidence="1 2">
    <name type="scientific">Fervidobacterium thailandense</name>
    <dbReference type="NCBI Taxonomy" id="1008305"/>
    <lineage>
        <taxon>Bacteria</taxon>
        <taxon>Thermotogati</taxon>
        <taxon>Thermotogota</taxon>
        <taxon>Thermotogae</taxon>
        <taxon>Thermotogales</taxon>
        <taxon>Fervidobacteriaceae</taxon>
        <taxon>Fervidobacterium</taxon>
    </lineage>
</organism>
<proteinExistence type="predicted"/>
<dbReference type="Proteomes" id="UP000094570">
    <property type="component" value="Unassembled WGS sequence"/>
</dbReference>
<dbReference type="STRING" id="1008305.A4H02_02695"/>
<protein>
    <recommendedName>
        <fullName evidence="3">Fibronectin type III domain-containing protein</fullName>
    </recommendedName>
</protein>
<dbReference type="Gene3D" id="2.60.40.10">
    <property type="entry name" value="Immunoglobulins"/>
    <property type="match status" value="2"/>
</dbReference>
<dbReference type="InterPro" id="IPR036116">
    <property type="entry name" value="FN3_sf"/>
</dbReference>
<sequence>MRSPLRVLWLIISLIIIILHIQGCSKPKVTLLTPKNGAKNLPLELKLSWQFSKNPKDYTFEVFIGEGEKLTPYTKITGQTFVDVSDLHPATAYNWKVIAISKNKRKYESDVWSFKTTNAPLKPSSPTPQDGETLTETPTLLTWSCEDPDGDKLSFDVYFGEMGSMQLVASGVQKTEFVLDPRTLKTGVTYYWQVVARDDKLAQTDGPIWSFTIIESEATGTLNENPH</sequence>
<dbReference type="OrthoDB" id="49712at2"/>
<evidence type="ECO:0000313" key="1">
    <source>
        <dbReference type="EMBL" id="ODN30799.1"/>
    </source>
</evidence>